<evidence type="ECO:0000256" key="1">
    <source>
        <dbReference type="ARBA" id="ARBA00022849"/>
    </source>
</evidence>
<dbReference type="EMBL" id="UEYP01000002">
    <property type="protein sequence ID" value="SSC66479.1"/>
    <property type="molecule type" value="Genomic_DNA"/>
</dbReference>
<dbReference type="GO" id="GO:0046685">
    <property type="term" value="P:response to arsenic-containing substance"/>
    <property type="evidence" value="ECO:0007669"/>
    <property type="project" value="UniProtKB-KW"/>
</dbReference>
<proteinExistence type="predicted"/>
<dbReference type="Gene3D" id="3.40.50.2300">
    <property type="match status" value="1"/>
</dbReference>
<name>A0A376AF63_9HYPH</name>
<dbReference type="SMART" id="SM00226">
    <property type="entry name" value="LMWPc"/>
    <property type="match status" value="1"/>
</dbReference>
<dbReference type="SUPFAM" id="SSF52788">
    <property type="entry name" value="Phosphotyrosine protein phosphatases I"/>
    <property type="match status" value="1"/>
</dbReference>
<keyword evidence="4" id="KW-1185">Reference proteome</keyword>
<protein>
    <recommendedName>
        <fullName evidence="2">Phosphotyrosine protein phosphatase I domain-containing protein</fullName>
    </recommendedName>
</protein>
<keyword evidence="1" id="KW-0059">Arsenical resistance</keyword>
<evidence type="ECO:0000313" key="4">
    <source>
        <dbReference type="Proteomes" id="UP000254764"/>
    </source>
</evidence>
<evidence type="ECO:0000313" key="3">
    <source>
        <dbReference type="EMBL" id="SSC66479.1"/>
    </source>
</evidence>
<dbReference type="STRING" id="1336235.GCA_000518785_00489"/>
<dbReference type="InterPro" id="IPR036196">
    <property type="entry name" value="Ptyr_pPase_sf"/>
</dbReference>
<dbReference type="AlphaFoldDB" id="A0A376AF63"/>
<dbReference type="Proteomes" id="UP000254764">
    <property type="component" value="Unassembled WGS sequence"/>
</dbReference>
<reference evidence="4" key="1">
    <citation type="submission" date="2018-07" db="EMBL/GenBank/DDBJ databases">
        <authorList>
            <person name="Peiro R."/>
            <person name="Begona"/>
            <person name="Cbmso G."/>
            <person name="Lopez M."/>
            <person name="Gonzalez S."/>
        </authorList>
    </citation>
    <scope>NUCLEOTIDE SEQUENCE [LARGE SCALE GENOMIC DNA]</scope>
</reference>
<dbReference type="PANTHER" id="PTHR43428:SF1">
    <property type="entry name" value="ARSENATE REDUCTASE"/>
    <property type="match status" value="1"/>
</dbReference>
<sequence length="115" mass="12471">MAIDLLKRANYDTSGLRSKSWDEFAVPGAPKMDFVFTVCDSAAAEACPVWPGQPMTAHWGVPDPAAVEGTETEKALAFADAYRMLGNRISIFVNLPIASLDRLALQKRVSEIGKS</sequence>
<accession>A0A376AF63</accession>
<feature type="domain" description="Phosphotyrosine protein phosphatase I" evidence="2">
    <location>
        <begin position="2"/>
        <end position="95"/>
    </location>
</feature>
<evidence type="ECO:0000259" key="2">
    <source>
        <dbReference type="SMART" id="SM00226"/>
    </source>
</evidence>
<dbReference type="PANTHER" id="PTHR43428">
    <property type="entry name" value="ARSENATE REDUCTASE"/>
    <property type="match status" value="1"/>
</dbReference>
<organism evidence="3 4">
    <name type="scientific">Ciceribacter selenitireducens ATCC BAA-1503</name>
    <dbReference type="NCBI Taxonomy" id="1336235"/>
    <lineage>
        <taxon>Bacteria</taxon>
        <taxon>Pseudomonadati</taxon>
        <taxon>Pseudomonadota</taxon>
        <taxon>Alphaproteobacteria</taxon>
        <taxon>Hyphomicrobiales</taxon>
        <taxon>Rhizobiaceae</taxon>
        <taxon>Ciceribacter</taxon>
    </lineage>
</organism>
<gene>
    <name evidence="3" type="ORF">RHIZ70_2187</name>
</gene>
<dbReference type="InterPro" id="IPR023485">
    <property type="entry name" value="Ptyr_pPase"/>
</dbReference>